<reference evidence="2 3" key="1">
    <citation type="submission" date="2021-02" db="EMBL/GenBank/DDBJ databases">
        <title>Plant Genome Project.</title>
        <authorList>
            <person name="Zhang R.-G."/>
        </authorList>
    </citation>
    <scope>NUCLEOTIDE SEQUENCE [LARGE SCALE GENOMIC DNA]</scope>
    <source>
        <tissue evidence="2">Leaves</tissue>
    </source>
</reference>
<keyword evidence="3" id="KW-1185">Reference proteome</keyword>
<protein>
    <submittedName>
        <fullName evidence="2">Uncharacterized protein</fullName>
    </submittedName>
</protein>
<dbReference type="EMBL" id="JAFEMO010000001">
    <property type="protein sequence ID" value="KAH7576296.1"/>
    <property type="molecule type" value="Genomic_DNA"/>
</dbReference>
<name>A0ABQ8II77_9ROSI</name>
<accession>A0ABQ8II77</accession>
<organism evidence="2 3">
    <name type="scientific">Xanthoceras sorbifolium</name>
    <dbReference type="NCBI Taxonomy" id="99658"/>
    <lineage>
        <taxon>Eukaryota</taxon>
        <taxon>Viridiplantae</taxon>
        <taxon>Streptophyta</taxon>
        <taxon>Embryophyta</taxon>
        <taxon>Tracheophyta</taxon>
        <taxon>Spermatophyta</taxon>
        <taxon>Magnoliopsida</taxon>
        <taxon>eudicotyledons</taxon>
        <taxon>Gunneridae</taxon>
        <taxon>Pentapetalae</taxon>
        <taxon>rosids</taxon>
        <taxon>malvids</taxon>
        <taxon>Sapindales</taxon>
        <taxon>Sapindaceae</taxon>
        <taxon>Xanthoceroideae</taxon>
        <taxon>Xanthoceras</taxon>
    </lineage>
</organism>
<dbReference type="PANTHER" id="PTHR12790">
    <property type="entry name" value="TRANSCRIPTION INITIATION FACTOR IA RRN3"/>
    <property type="match status" value="1"/>
</dbReference>
<dbReference type="Pfam" id="PF05327">
    <property type="entry name" value="RRN3"/>
    <property type="match status" value="1"/>
</dbReference>
<dbReference type="InterPro" id="IPR007991">
    <property type="entry name" value="RNA_pol_I_trans_ini_fac_RRN3"/>
</dbReference>
<evidence type="ECO:0000313" key="2">
    <source>
        <dbReference type="EMBL" id="KAH7576296.1"/>
    </source>
</evidence>
<comment type="similarity">
    <text evidence="1">Belongs to the RRN3 family.</text>
</comment>
<evidence type="ECO:0000313" key="3">
    <source>
        <dbReference type="Proteomes" id="UP000827721"/>
    </source>
</evidence>
<evidence type="ECO:0000256" key="1">
    <source>
        <dbReference type="ARBA" id="ARBA00010098"/>
    </source>
</evidence>
<gene>
    <name evidence="2" type="ORF">JRO89_XS01G0029200</name>
</gene>
<dbReference type="PANTHER" id="PTHR12790:SF0">
    <property type="entry name" value="RNA POLYMERASE I-SPECIFIC TRANSCRIPTION INITIATION FACTOR RRN3-RELATED"/>
    <property type="match status" value="1"/>
</dbReference>
<comment type="caution">
    <text evidence="2">The sequence shown here is derived from an EMBL/GenBank/DDBJ whole genome shotgun (WGS) entry which is preliminary data.</text>
</comment>
<proteinExistence type="inferred from homology"/>
<dbReference type="Proteomes" id="UP000827721">
    <property type="component" value="Unassembled WGS sequence"/>
</dbReference>
<sequence length="188" mass="21430">MQGRQEEVERAELQKVRVEMAAMKRHAAMYHPLYANITGGDARLELLAATRSLIVAIVTTRLRCHRVFYSEYCKTQGGDINPKGHRVFYSGCQVCLPSVASEFLRQSKAVRLFTVSRTFIFNDLLESELSRAFGGIERLNMFFPFDPCLLKKCDRFTFTSFELELDILSSLENVLPVCLVLLITIPNL</sequence>